<dbReference type="EMBL" id="JABXBU010000003">
    <property type="protein sequence ID" value="KAF8793192.1"/>
    <property type="molecule type" value="Genomic_DNA"/>
</dbReference>
<proteinExistence type="predicted"/>
<comment type="caution">
    <text evidence="2">The sequence shown here is derived from an EMBL/GenBank/DDBJ whole genome shotgun (WGS) entry which is preliminary data.</text>
</comment>
<dbReference type="AlphaFoldDB" id="A0A8T0FRE9"/>
<keyword evidence="3" id="KW-1185">Reference proteome</keyword>
<dbReference type="InterPro" id="IPR019180">
    <property type="entry name" value="Oxidoreductase-like_N"/>
</dbReference>
<evidence type="ECO:0000313" key="3">
    <source>
        <dbReference type="Proteomes" id="UP000807504"/>
    </source>
</evidence>
<protein>
    <recommendedName>
        <fullName evidence="1">Oxidoreductase-like domain-containing protein</fullName>
    </recommendedName>
</protein>
<evidence type="ECO:0000313" key="2">
    <source>
        <dbReference type="EMBL" id="KAF8793192.1"/>
    </source>
</evidence>
<accession>A0A8T0FRE9</accession>
<sequence length="112" mass="13081">MVLLATVRKYQLCNRLPCMKRTAQTILLSTMQSKKLDSFRNLSTIDDSDKTQLKEEICSINKPPERPDIGMCCESGCKNCVWLEYVVAVRFYYGNDKREIAECFELYSRTRH</sequence>
<name>A0A8T0FRE9_ARGBR</name>
<feature type="domain" description="Oxidoreductase-like" evidence="1">
    <location>
        <begin position="60"/>
        <end position="93"/>
    </location>
</feature>
<organism evidence="2 3">
    <name type="scientific">Argiope bruennichi</name>
    <name type="common">Wasp spider</name>
    <name type="synonym">Aranea bruennichi</name>
    <dbReference type="NCBI Taxonomy" id="94029"/>
    <lineage>
        <taxon>Eukaryota</taxon>
        <taxon>Metazoa</taxon>
        <taxon>Ecdysozoa</taxon>
        <taxon>Arthropoda</taxon>
        <taxon>Chelicerata</taxon>
        <taxon>Arachnida</taxon>
        <taxon>Araneae</taxon>
        <taxon>Araneomorphae</taxon>
        <taxon>Entelegynae</taxon>
        <taxon>Araneoidea</taxon>
        <taxon>Araneidae</taxon>
        <taxon>Argiope</taxon>
    </lineage>
</organism>
<reference evidence="2" key="2">
    <citation type="submission" date="2020-06" db="EMBL/GenBank/DDBJ databases">
        <authorList>
            <person name="Sheffer M."/>
        </authorList>
    </citation>
    <scope>NUCLEOTIDE SEQUENCE</scope>
</reference>
<dbReference type="Pfam" id="PF09791">
    <property type="entry name" value="Oxidored-like"/>
    <property type="match status" value="1"/>
</dbReference>
<dbReference type="Proteomes" id="UP000807504">
    <property type="component" value="Unassembled WGS sequence"/>
</dbReference>
<gene>
    <name evidence="2" type="ORF">HNY73_004706</name>
</gene>
<evidence type="ECO:0000259" key="1">
    <source>
        <dbReference type="Pfam" id="PF09791"/>
    </source>
</evidence>
<reference evidence="2" key="1">
    <citation type="journal article" date="2020" name="bioRxiv">
        <title>Chromosome-level reference genome of the European wasp spider Argiope bruennichi: a resource for studies on range expansion and evolutionary adaptation.</title>
        <authorList>
            <person name="Sheffer M.M."/>
            <person name="Hoppe A."/>
            <person name="Krehenwinkel H."/>
            <person name="Uhl G."/>
            <person name="Kuss A.W."/>
            <person name="Jensen L."/>
            <person name="Jensen C."/>
            <person name="Gillespie R.G."/>
            <person name="Hoff K.J."/>
            <person name="Prost S."/>
        </authorList>
    </citation>
    <scope>NUCLEOTIDE SEQUENCE</scope>
</reference>